<feature type="region of interest" description="Disordered" evidence="1">
    <location>
        <begin position="25"/>
        <end position="120"/>
    </location>
</feature>
<evidence type="ECO:0000313" key="3">
    <source>
        <dbReference type="Proteomes" id="UP000242715"/>
    </source>
</evidence>
<keyword evidence="3" id="KW-1185">Reference proteome</keyword>
<name>A0A2Z6NKJ1_TRISU</name>
<feature type="compositionally biased region" description="Acidic residues" evidence="1">
    <location>
        <begin position="73"/>
        <end position="83"/>
    </location>
</feature>
<dbReference type="EMBL" id="DF974044">
    <property type="protein sequence ID" value="GAU44451.1"/>
    <property type="molecule type" value="Genomic_DNA"/>
</dbReference>
<reference evidence="3" key="1">
    <citation type="journal article" date="2017" name="Front. Plant Sci.">
        <title>Climate Clever Clovers: New Paradigm to Reduce the Environmental Footprint of Ruminants by Breeding Low Methanogenic Forages Utilizing Haplotype Variation.</title>
        <authorList>
            <person name="Kaur P."/>
            <person name="Appels R."/>
            <person name="Bayer P.E."/>
            <person name="Keeble-Gagnere G."/>
            <person name="Wang J."/>
            <person name="Hirakawa H."/>
            <person name="Shirasawa K."/>
            <person name="Vercoe P."/>
            <person name="Stefanova K."/>
            <person name="Durmic Z."/>
            <person name="Nichols P."/>
            <person name="Revell C."/>
            <person name="Isobe S.N."/>
            <person name="Edwards D."/>
            <person name="Erskine W."/>
        </authorList>
    </citation>
    <scope>NUCLEOTIDE SEQUENCE [LARGE SCALE GENOMIC DNA]</scope>
    <source>
        <strain evidence="3">cv. Daliak</strain>
    </source>
</reference>
<gene>
    <name evidence="2" type="ORF">TSUD_93050</name>
</gene>
<organism evidence="2 3">
    <name type="scientific">Trifolium subterraneum</name>
    <name type="common">Subterranean clover</name>
    <dbReference type="NCBI Taxonomy" id="3900"/>
    <lineage>
        <taxon>Eukaryota</taxon>
        <taxon>Viridiplantae</taxon>
        <taxon>Streptophyta</taxon>
        <taxon>Embryophyta</taxon>
        <taxon>Tracheophyta</taxon>
        <taxon>Spermatophyta</taxon>
        <taxon>Magnoliopsida</taxon>
        <taxon>eudicotyledons</taxon>
        <taxon>Gunneridae</taxon>
        <taxon>Pentapetalae</taxon>
        <taxon>rosids</taxon>
        <taxon>fabids</taxon>
        <taxon>Fabales</taxon>
        <taxon>Fabaceae</taxon>
        <taxon>Papilionoideae</taxon>
        <taxon>50 kb inversion clade</taxon>
        <taxon>NPAAA clade</taxon>
        <taxon>Hologalegina</taxon>
        <taxon>IRL clade</taxon>
        <taxon>Trifolieae</taxon>
        <taxon>Trifolium</taxon>
    </lineage>
</organism>
<dbReference type="AlphaFoldDB" id="A0A2Z6NKJ1"/>
<feature type="compositionally biased region" description="Basic and acidic residues" evidence="1">
    <location>
        <begin position="52"/>
        <end position="65"/>
    </location>
</feature>
<proteinExistence type="predicted"/>
<feature type="compositionally biased region" description="Polar residues" evidence="1">
    <location>
        <begin position="25"/>
        <end position="38"/>
    </location>
</feature>
<dbReference type="Proteomes" id="UP000242715">
    <property type="component" value="Unassembled WGS sequence"/>
</dbReference>
<protein>
    <submittedName>
        <fullName evidence="2">Uncharacterized protein</fullName>
    </submittedName>
</protein>
<sequence length="154" mass="15818">MRETGDGDGLATELTAKFYKNYEMSNSNQTDSQSSLADSTVVADTGVDTDTDEGKEVNDTGKEEAASTAGSSEVEDTAVDTDTGEDKEVIDAGTLEAASSAVGSTEVERETMSADDNNEVDIEASSDAGIKMVVASTLVGASSAILRTALSIIS</sequence>
<accession>A0A2Z6NKJ1</accession>
<evidence type="ECO:0000256" key="1">
    <source>
        <dbReference type="SAM" id="MobiDB-lite"/>
    </source>
</evidence>
<evidence type="ECO:0000313" key="2">
    <source>
        <dbReference type="EMBL" id="GAU44451.1"/>
    </source>
</evidence>